<evidence type="ECO:0000313" key="2">
    <source>
        <dbReference type="WormBase" id="Bm7761"/>
    </source>
</evidence>
<reference evidence="1" key="2">
    <citation type="submission" date="2012-12" db="EMBL/GenBank/DDBJ databases">
        <authorList>
            <person name="Gao Y.W."/>
            <person name="Fan S.T."/>
            <person name="Sun H.T."/>
            <person name="Wang Z."/>
            <person name="Gao X.L."/>
            <person name="Li Y.G."/>
            <person name="Wang T.C."/>
            <person name="Zhang K."/>
            <person name="Xu W.W."/>
            <person name="Yu Z.J."/>
            <person name="Xia X.Z."/>
        </authorList>
    </citation>
    <scope>NUCLEOTIDE SEQUENCE</scope>
    <source>
        <strain evidence="1">FR3</strain>
    </source>
</reference>
<reference evidence="1" key="1">
    <citation type="journal article" date="2007" name="Science">
        <title>Draft genome of the filarial nematode parasite Brugia malayi.</title>
        <authorList>
            <person name="Ghedin E."/>
            <person name="Wang S."/>
            <person name="Spiro D."/>
            <person name="Caler E."/>
            <person name="Zhao Q."/>
            <person name="Crabtree J."/>
            <person name="Allen J.E."/>
            <person name="Delcher A.L."/>
            <person name="Guiliano D.B."/>
            <person name="Miranda-Saavedra D."/>
            <person name="Angiuoli S.V."/>
            <person name="Creasy T."/>
            <person name="Amedeo P."/>
            <person name="Haas B."/>
            <person name="El-Sayed N.M."/>
            <person name="Wortman J.R."/>
            <person name="Feldblyum T."/>
            <person name="Tallon L."/>
            <person name="Schatz M."/>
            <person name="Shumway M."/>
            <person name="Koo H."/>
            <person name="Salzberg S.L."/>
            <person name="Schobel S."/>
            <person name="Pertea M."/>
            <person name="Pop M."/>
            <person name="White O."/>
            <person name="Barton G.J."/>
            <person name="Carlow C.K."/>
            <person name="Crawford M.J."/>
            <person name="Daub J."/>
            <person name="Dimmic M.W."/>
            <person name="Estes C.F."/>
            <person name="Foster J.M."/>
            <person name="Ganatra M."/>
            <person name="Gregory W.F."/>
            <person name="Johnson N.M."/>
            <person name="Jin J."/>
            <person name="Komuniecki R."/>
            <person name="Korf I."/>
            <person name="Kumar S."/>
            <person name="Laney S."/>
            <person name="Li B.W."/>
            <person name="Li W."/>
            <person name="Lindblom T.H."/>
            <person name="Lustigman S."/>
            <person name="Ma D."/>
            <person name="Maina C.V."/>
            <person name="Martin D.M."/>
            <person name="McCarter J.P."/>
            <person name="McReynolds L."/>
            <person name="Mitreva M."/>
            <person name="Nutman T.B."/>
            <person name="Parkinson J."/>
            <person name="Peregrin-Alvarez J.M."/>
            <person name="Poole C."/>
            <person name="Ren Q."/>
            <person name="Saunders L."/>
            <person name="Sluder A.E."/>
            <person name="Smith K."/>
            <person name="Stanke M."/>
            <person name="Unnasch T.R."/>
            <person name="Ware J."/>
            <person name="Wei A.D."/>
            <person name="Weil G."/>
            <person name="Williams D.J."/>
            <person name="Zhang Y."/>
            <person name="Williams S.A."/>
            <person name="Fraser-Liggett C."/>
            <person name="Slatko B."/>
            <person name="Blaxter M.L."/>
            <person name="Scott A.L."/>
        </authorList>
    </citation>
    <scope>NUCLEOTIDE SEQUENCE</scope>
    <source>
        <strain evidence="1">FR3</strain>
    </source>
</reference>
<organism evidence="1">
    <name type="scientific">Brugia malayi</name>
    <name type="common">Filarial nematode worm</name>
    <dbReference type="NCBI Taxonomy" id="6279"/>
    <lineage>
        <taxon>Eukaryota</taxon>
        <taxon>Metazoa</taxon>
        <taxon>Ecdysozoa</taxon>
        <taxon>Nematoda</taxon>
        <taxon>Chromadorea</taxon>
        <taxon>Rhabditida</taxon>
        <taxon>Spirurina</taxon>
        <taxon>Spiruromorpha</taxon>
        <taxon>Filarioidea</taxon>
        <taxon>Onchocercidae</taxon>
        <taxon>Brugia</taxon>
    </lineage>
</organism>
<protein>
    <submittedName>
        <fullName evidence="1">Bm7761</fullName>
    </submittedName>
</protein>
<accession>A0A0J9YBZ7</accession>
<dbReference type="WormBase" id="Bm7761">
    <property type="protein sequence ID" value="BM39621"/>
    <property type="gene ID" value="WBGene00228022"/>
    <property type="gene designation" value="Bma-mex-1.1"/>
</dbReference>
<name>A0A0J9YBZ7_BRUMA</name>
<sequence>MLTQHWTLCRWLARTELNSDITAVNDLFSTVSIGQHNNPFTQSCFPRINLENCVEKSANVSDISCRAP</sequence>
<proteinExistence type="predicted"/>
<evidence type="ECO:0000313" key="1">
    <source>
        <dbReference type="EMBL" id="CDQ06291.1"/>
    </source>
</evidence>
<dbReference type="EMBL" id="LN854706">
    <property type="protein sequence ID" value="CDQ06291.1"/>
    <property type="molecule type" value="Genomic_DNA"/>
</dbReference>
<dbReference type="AlphaFoldDB" id="A0A0J9YBZ7"/>
<gene>
    <name evidence="2" type="primary">bma-mex-1.1</name>
    <name evidence="1 2" type="ORF">Bm7761</name>
    <name evidence="1" type="ORF">BM_Bm7761</name>
</gene>